<evidence type="ECO:0000313" key="9">
    <source>
        <dbReference type="EMBL" id="ORO75393.1"/>
    </source>
</evidence>
<dbReference type="PANTHER" id="PTHR30008:SF0">
    <property type="entry name" value="EXODEOXYRIBONUCLEASE 7 LARGE SUBUNIT"/>
    <property type="match status" value="1"/>
</dbReference>
<evidence type="ECO:0000256" key="1">
    <source>
        <dbReference type="ARBA" id="ARBA00022490"/>
    </source>
</evidence>
<name>A0A1X1IQU6_STROR</name>
<dbReference type="RefSeq" id="WP_084975197.1">
    <property type="nucleotide sequence ID" value="NZ_NCUX01000033.1"/>
</dbReference>
<dbReference type="AlphaFoldDB" id="A0A1X1IQU6"/>
<protein>
    <recommendedName>
        <fullName evidence="5">Exodeoxyribonuclease 7 large subunit</fullName>
        <ecNumber evidence="5">3.1.11.6</ecNumber>
    </recommendedName>
    <alternativeName>
        <fullName evidence="5">Exodeoxyribonuclease VII large subunit</fullName>
        <shortName evidence="5">Exonuclease VII large subunit</shortName>
    </alternativeName>
</protein>
<evidence type="ECO:0000256" key="3">
    <source>
        <dbReference type="ARBA" id="ARBA00022801"/>
    </source>
</evidence>
<dbReference type="Pfam" id="PF13742">
    <property type="entry name" value="tRNA_anti_2"/>
    <property type="match status" value="1"/>
</dbReference>
<keyword evidence="4 5" id="KW-0269">Exonuclease</keyword>
<dbReference type="Pfam" id="PF02601">
    <property type="entry name" value="Exonuc_VII_L"/>
    <property type="match status" value="1"/>
</dbReference>
<evidence type="ECO:0000259" key="7">
    <source>
        <dbReference type="Pfam" id="PF02601"/>
    </source>
</evidence>
<comment type="subcellular location">
    <subcellularLocation>
        <location evidence="5 6">Cytoplasm</location>
    </subcellularLocation>
</comment>
<evidence type="ECO:0000256" key="4">
    <source>
        <dbReference type="ARBA" id="ARBA00022839"/>
    </source>
</evidence>
<dbReference type="GO" id="GO:0006308">
    <property type="term" value="P:DNA catabolic process"/>
    <property type="evidence" value="ECO:0007669"/>
    <property type="project" value="UniProtKB-UniRule"/>
</dbReference>
<dbReference type="PANTHER" id="PTHR30008">
    <property type="entry name" value="EXODEOXYRIBONUCLEASE 7 LARGE SUBUNIT"/>
    <property type="match status" value="1"/>
</dbReference>
<evidence type="ECO:0000259" key="8">
    <source>
        <dbReference type="Pfam" id="PF13742"/>
    </source>
</evidence>
<dbReference type="GO" id="GO:0008855">
    <property type="term" value="F:exodeoxyribonuclease VII activity"/>
    <property type="evidence" value="ECO:0007669"/>
    <property type="project" value="UniProtKB-UniRule"/>
</dbReference>
<reference evidence="9 10" key="1">
    <citation type="journal article" date="2016" name="Eur. J. Clin. Microbiol. Infect. Dis.">
        <title>Whole genome sequencing as a tool for phylogenetic analysis of clinical strains of Mitis group streptococci.</title>
        <authorList>
            <person name="Rasmussen L.H."/>
            <person name="Dargis R."/>
            <person name="Hojholt K."/>
            <person name="Christensen J.J."/>
            <person name="Skovgaard O."/>
            <person name="Justesen U.S."/>
            <person name="Rosenvinge F.S."/>
            <person name="Moser C."/>
            <person name="Lukjancenko O."/>
            <person name="Rasmussen S."/>
            <person name="Nielsen X.C."/>
        </authorList>
    </citation>
    <scope>NUCLEOTIDE SEQUENCE [LARGE SCALE GENOMIC DNA]</scope>
    <source>
        <strain evidence="9 10">RH_9883_08</strain>
    </source>
</reference>
<comment type="similarity">
    <text evidence="5 6">Belongs to the XseA family.</text>
</comment>
<evidence type="ECO:0000313" key="10">
    <source>
        <dbReference type="Proteomes" id="UP000193780"/>
    </source>
</evidence>
<dbReference type="EC" id="3.1.11.6" evidence="5"/>
<dbReference type="Proteomes" id="UP000193780">
    <property type="component" value="Unassembled WGS sequence"/>
</dbReference>
<comment type="caution">
    <text evidence="9">The sequence shown here is derived from an EMBL/GenBank/DDBJ whole genome shotgun (WGS) entry which is preliminary data.</text>
</comment>
<dbReference type="InterPro" id="IPR003753">
    <property type="entry name" value="Exonuc_VII_L"/>
</dbReference>
<dbReference type="EMBL" id="NCUX01000033">
    <property type="protein sequence ID" value="ORO75393.1"/>
    <property type="molecule type" value="Genomic_DNA"/>
</dbReference>
<dbReference type="GO" id="GO:0009318">
    <property type="term" value="C:exodeoxyribonuclease VII complex"/>
    <property type="evidence" value="ECO:0007669"/>
    <property type="project" value="UniProtKB-UniRule"/>
</dbReference>
<keyword evidence="2 5" id="KW-0540">Nuclease</keyword>
<dbReference type="InterPro" id="IPR020579">
    <property type="entry name" value="Exonuc_VII_lsu_C"/>
</dbReference>
<evidence type="ECO:0000256" key="2">
    <source>
        <dbReference type="ARBA" id="ARBA00022722"/>
    </source>
</evidence>
<dbReference type="HAMAP" id="MF_00378">
    <property type="entry name" value="Exonuc_7_L"/>
    <property type="match status" value="1"/>
</dbReference>
<keyword evidence="3 5" id="KW-0378">Hydrolase</keyword>
<keyword evidence="1 5" id="KW-0963">Cytoplasm</keyword>
<comment type="subunit">
    <text evidence="5">Heterooligomer composed of large and small subunits.</text>
</comment>
<comment type="catalytic activity">
    <reaction evidence="5 6">
        <text>Exonucleolytic cleavage in either 5'- to 3'- or 3'- to 5'-direction to yield nucleoside 5'-phosphates.</text>
        <dbReference type="EC" id="3.1.11.6"/>
    </reaction>
</comment>
<evidence type="ECO:0000256" key="6">
    <source>
        <dbReference type="RuleBase" id="RU004355"/>
    </source>
</evidence>
<organism evidence="9 10">
    <name type="scientific">Streptococcus oralis subsp. dentisani</name>
    <dbReference type="NCBI Taxonomy" id="1458253"/>
    <lineage>
        <taxon>Bacteria</taxon>
        <taxon>Bacillati</taxon>
        <taxon>Bacillota</taxon>
        <taxon>Bacilli</taxon>
        <taxon>Lactobacillales</taxon>
        <taxon>Streptococcaceae</taxon>
        <taxon>Streptococcus</taxon>
    </lineage>
</organism>
<dbReference type="GO" id="GO:0005737">
    <property type="term" value="C:cytoplasm"/>
    <property type="evidence" value="ECO:0007669"/>
    <property type="project" value="UniProtKB-SubCell"/>
</dbReference>
<feature type="domain" description="OB-fold nucleic acid binding" evidence="8">
    <location>
        <begin position="5"/>
        <end position="97"/>
    </location>
</feature>
<evidence type="ECO:0000256" key="5">
    <source>
        <dbReference type="HAMAP-Rule" id="MF_00378"/>
    </source>
</evidence>
<gene>
    <name evidence="5" type="primary">xseA</name>
    <name evidence="9" type="ORF">B7708_08695</name>
</gene>
<sequence length="446" mass="50695">MEKYLSVTTLTKYLKMKFDKDPYLERVYLTGQVSNFRKRPTHQYFSLKDDHAVIQATIWSGIYQKLGFDLEEGMKINVIGRVQVYEPSGSYSIIIEKAEPDGIGALAIQFEQLKKKLTEEGLFQERFKQPLPQFAKRIAVVTSRSGAVIRDIITTVSRRFPGVDILLYPTKVQGDGAAEEIALNIARANQREDLDVLIIGRGGGSIEDLWAFNEEIVVRAIFESRLPVISSVGHETDVTLADFVADRRAATPTAAAELATPVTKLDVLTHLQNQEKRMATAVQNVLSRKKEALKKCSQSVIFRQPERLYDGYLQRLDQLQLRLKQSLRTRISDNKQLVQARTHRLVQLSPVTKIQRYQDRLGQLDKLLRSQMALVYDAKVAEVKRLSEALMMLDTSRIVARGYAIVKKEESVVDSVEMLNKKDQVTLLMRDGQVELEVKDVKTKEI</sequence>
<dbReference type="InterPro" id="IPR025824">
    <property type="entry name" value="OB-fold_nuc-bd_dom"/>
</dbReference>
<accession>A0A1X1IQU6</accession>
<dbReference type="GO" id="GO:0003676">
    <property type="term" value="F:nucleic acid binding"/>
    <property type="evidence" value="ECO:0007669"/>
    <property type="project" value="InterPro"/>
</dbReference>
<dbReference type="NCBIfam" id="TIGR00237">
    <property type="entry name" value="xseA"/>
    <property type="match status" value="1"/>
</dbReference>
<comment type="function">
    <text evidence="5">Bidirectionally degrades single-stranded DNA into large acid-insoluble oligonucleotides, which are then degraded further into small acid-soluble oligonucleotides.</text>
</comment>
<proteinExistence type="inferred from homology"/>
<feature type="domain" description="Exonuclease VII large subunit C-terminal" evidence="7">
    <location>
        <begin position="122"/>
        <end position="436"/>
    </location>
</feature>
<dbReference type="CDD" id="cd04489">
    <property type="entry name" value="ExoVII_LU_OBF"/>
    <property type="match status" value="1"/>
</dbReference>